<feature type="binding site" evidence="6">
    <location>
        <position position="153"/>
    </location>
    <ligand>
        <name>acetyl-CoA</name>
        <dbReference type="ChEBI" id="CHEBI:57288"/>
    </ligand>
</feature>
<reference evidence="7 8" key="1">
    <citation type="submission" date="2016-05" db="EMBL/GenBank/DDBJ databases">
        <title>Genomic Taxonomy of the Vibrionaceae.</title>
        <authorList>
            <person name="Gomez-Gil B."/>
            <person name="Enciso-Ibarra J."/>
        </authorList>
    </citation>
    <scope>NUCLEOTIDE SEQUENCE [LARGE SCALE GENOMIC DNA]</scope>
    <source>
        <strain evidence="7 8">CAIM 1920</strain>
    </source>
</reference>
<dbReference type="GO" id="GO:0016746">
    <property type="term" value="F:acyltransferase activity"/>
    <property type="evidence" value="ECO:0007669"/>
    <property type="project" value="UniProtKB-KW"/>
</dbReference>
<dbReference type="Gene3D" id="2.160.10.10">
    <property type="entry name" value="Hexapeptide repeat proteins"/>
    <property type="match status" value="1"/>
</dbReference>
<protein>
    <submittedName>
        <fullName evidence="7">Shikimate dehydrogenase</fullName>
    </submittedName>
</protein>
<dbReference type="InterPro" id="IPR020019">
    <property type="entry name" value="AcTrfase_PglD-like"/>
</dbReference>
<dbReference type="SUPFAM" id="SSF51161">
    <property type="entry name" value="Trimeric LpxA-like enzymes"/>
    <property type="match status" value="1"/>
</dbReference>
<evidence type="ECO:0000313" key="7">
    <source>
        <dbReference type="EMBL" id="ODA31290.1"/>
    </source>
</evidence>
<evidence type="ECO:0000256" key="6">
    <source>
        <dbReference type="PIRSR" id="PIRSR620019-2"/>
    </source>
</evidence>
<feature type="site" description="Increases basicity of active site His" evidence="5">
    <location>
        <position position="145"/>
    </location>
</feature>
<dbReference type="NCBIfam" id="TIGR03570">
    <property type="entry name" value="NeuD_NnaD"/>
    <property type="match status" value="1"/>
</dbReference>
<dbReference type="InterPro" id="IPR011004">
    <property type="entry name" value="Trimer_LpxA-like_sf"/>
</dbReference>
<dbReference type="InterPro" id="IPR001451">
    <property type="entry name" value="Hexapep"/>
</dbReference>
<keyword evidence="8" id="KW-1185">Reference proteome</keyword>
<dbReference type="Gene3D" id="3.40.50.20">
    <property type="match status" value="1"/>
</dbReference>
<dbReference type="EMBL" id="LYBM01000038">
    <property type="protein sequence ID" value="ODA31290.1"/>
    <property type="molecule type" value="Genomic_DNA"/>
</dbReference>
<evidence type="ECO:0000256" key="2">
    <source>
        <dbReference type="ARBA" id="ARBA00022679"/>
    </source>
</evidence>
<dbReference type="InterPro" id="IPR050179">
    <property type="entry name" value="Trans_hexapeptide_repeat"/>
</dbReference>
<evidence type="ECO:0000256" key="4">
    <source>
        <dbReference type="ARBA" id="ARBA00023315"/>
    </source>
</evidence>
<dbReference type="STRING" id="1080227.A8L45_17515"/>
<dbReference type="PROSITE" id="PS00101">
    <property type="entry name" value="HEXAPEP_TRANSFERASES"/>
    <property type="match status" value="1"/>
</dbReference>
<comment type="caution">
    <text evidence="7">The sequence shown here is derived from an EMBL/GenBank/DDBJ whole genome shotgun (WGS) entry which is preliminary data.</text>
</comment>
<dbReference type="Proteomes" id="UP000094936">
    <property type="component" value="Unassembled WGS sequence"/>
</dbReference>
<evidence type="ECO:0000256" key="5">
    <source>
        <dbReference type="PIRSR" id="PIRSR620019-1"/>
    </source>
</evidence>
<name>A0A1C3EDL2_9GAMM</name>
<dbReference type="CDD" id="cd03360">
    <property type="entry name" value="LbH_AT_putative"/>
    <property type="match status" value="1"/>
</dbReference>
<keyword evidence="2" id="KW-0808">Transferase</keyword>
<gene>
    <name evidence="7" type="ORF">A8L45_17515</name>
</gene>
<feature type="active site" description="Proton acceptor" evidence="5">
    <location>
        <position position="144"/>
    </location>
</feature>
<dbReference type="Pfam" id="PF00132">
    <property type="entry name" value="Hexapep"/>
    <property type="match status" value="1"/>
</dbReference>
<accession>A0A1C3EDL2</accession>
<dbReference type="InterPro" id="IPR018357">
    <property type="entry name" value="Hexapep_transf_CS"/>
</dbReference>
<dbReference type="OrthoDB" id="9794407at2"/>
<feature type="binding site" evidence="6">
    <location>
        <position position="74"/>
    </location>
    <ligand>
        <name>substrate</name>
    </ligand>
</feature>
<dbReference type="AlphaFoldDB" id="A0A1C3EDL2"/>
<dbReference type="RefSeq" id="WP_068904660.1">
    <property type="nucleotide sequence ID" value="NZ_JBHUIF010000012.1"/>
</dbReference>
<evidence type="ECO:0000256" key="3">
    <source>
        <dbReference type="ARBA" id="ARBA00022737"/>
    </source>
</evidence>
<keyword evidence="3" id="KW-0677">Repeat</keyword>
<dbReference type="PANTHER" id="PTHR43300">
    <property type="entry name" value="ACETYLTRANSFERASE"/>
    <property type="match status" value="1"/>
</dbReference>
<sequence length="222" mass="23624">MSEGKHLPLVIIGGGGHASVLVDMLRQQQRRILAVISPDLIDRGEVFGEIKQLTSDEDIHQFGCDDIRLVNGLGMLPGQNLRRKVGEKFRELGYRFETVISSKAIVSPFATLAEGVQVMPGTVVQAGSQIGQHSIINSGVIVEHDSQIGDWNHIAPGVTLCGHVSTGDDVFIGAGATVTQMVCIGSGAIVGAGTTLTEELAAHHICYPAKNTQQEIKPKVTL</sequence>
<comment type="similarity">
    <text evidence="1">Belongs to the transferase hexapeptide repeat family.</text>
</comment>
<organism evidence="7 8">
    <name type="scientific">Veronia pacifica</name>
    <dbReference type="NCBI Taxonomy" id="1080227"/>
    <lineage>
        <taxon>Bacteria</taxon>
        <taxon>Pseudomonadati</taxon>
        <taxon>Pseudomonadota</taxon>
        <taxon>Gammaproteobacteria</taxon>
        <taxon>Vibrionales</taxon>
        <taxon>Vibrionaceae</taxon>
        <taxon>Veronia</taxon>
    </lineage>
</organism>
<proteinExistence type="inferred from homology"/>
<evidence type="ECO:0000256" key="1">
    <source>
        <dbReference type="ARBA" id="ARBA00007274"/>
    </source>
</evidence>
<keyword evidence="4" id="KW-0012">Acyltransferase</keyword>
<dbReference type="PANTHER" id="PTHR43300:SF7">
    <property type="entry name" value="UDP-N-ACETYLBACILLOSAMINE N-ACETYLTRANSFERASE"/>
    <property type="match status" value="1"/>
</dbReference>
<evidence type="ECO:0000313" key="8">
    <source>
        <dbReference type="Proteomes" id="UP000094936"/>
    </source>
</evidence>